<keyword evidence="3" id="KW-1185">Reference proteome</keyword>
<evidence type="ECO:0000256" key="1">
    <source>
        <dbReference type="SAM" id="Phobius"/>
    </source>
</evidence>
<keyword evidence="1" id="KW-1133">Transmembrane helix</keyword>
<proteinExistence type="predicted"/>
<dbReference type="GeneID" id="68101696"/>
<name>A0AA88GIW5_NAELO</name>
<evidence type="ECO:0000313" key="2">
    <source>
        <dbReference type="EMBL" id="KAG2377331.1"/>
    </source>
</evidence>
<reference evidence="2 3" key="1">
    <citation type="journal article" date="2018" name="BMC Genomics">
        <title>The genome of Naegleria lovaniensis, the basis for a comparative approach to unravel pathogenicity factors of the human pathogenic amoeba N. fowleri.</title>
        <authorList>
            <person name="Liechti N."/>
            <person name="Schurch N."/>
            <person name="Bruggmann R."/>
            <person name="Wittwer M."/>
        </authorList>
    </citation>
    <scope>NUCLEOTIDE SEQUENCE [LARGE SCALE GENOMIC DNA]</scope>
    <source>
        <strain evidence="2 3">ATCC 30569</strain>
    </source>
</reference>
<accession>A0AA88GIW5</accession>
<gene>
    <name evidence="2" type="ORF">C9374_009242</name>
</gene>
<dbReference type="EMBL" id="PYSW02000038">
    <property type="protein sequence ID" value="KAG2377331.1"/>
    <property type="molecule type" value="Genomic_DNA"/>
</dbReference>
<keyword evidence="1" id="KW-0812">Transmembrane</keyword>
<dbReference type="RefSeq" id="XP_044544593.1">
    <property type="nucleotide sequence ID" value="XM_044699408.1"/>
</dbReference>
<sequence>MNRALSLVARKSQNISLHVNKNGMALMTLQFNSPLAQQRFLQTLRKRNNPGFMDTVSGMYESPEFKLDCKPFEFREGEPFFLLNYLGVIIVASTIAFAFMLCFSSLMRYTLVDVAVVVKRTNPHPFLNIKNGADLQATLNPLYVPCQPFTHSTDLKQMFYNELNRAKDNTL</sequence>
<keyword evidence="1" id="KW-0472">Membrane</keyword>
<organism evidence="2 3">
    <name type="scientific">Naegleria lovaniensis</name>
    <name type="common">Amoeba</name>
    <dbReference type="NCBI Taxonomy" id="51637"/>
    <lineage>
        <taxon>Eukaryota</taxon>
        <taxon>Discoba</taxon>
        <taxon>Heterolobosea</taxon>
        <taxon>Tetramitia</taxon>
        <taxon>Eutetramitia</taxon>
        <taxon>Vahlkampfiidae</taxon>
        <taxon>Naegleria</taxon>
    </lineage>
</organism>
<comment type="caution">
    <text evidence="2">The sequence shown here is derived from an EMBL/GenBank/DDBJ whole genome shotgun (WGS) entry which is preliminary data.</text>
</comment>
<feature type="transmembrane region" description="Helical" evidence="1">
    <location>
        <begin position="80"/>
        <end position="103"/>
    </location>
</feature>
<protein>
    <submittedName>
        <fullName evidence="2">Uncharacterized protein</fullName>
    </submittedName>
</protein>
<dbReference type="Proteomes" id="UP000816034">
    <property type="component" value="Unassembled WGS sequence"/>
</dbReference>
<evidence type="ECO:0000313" key="3">
    <source>
        <dbReference type="Proteomes" id="UP000816034"/>
    </source>
</evidence>
<dbReference type="AlphaFoldDB" id="A0AA88GIW5"/>